<dbReference type="Proteomes" id="UP000823851">
    <property type="component" value="Unassembled WGS sequence"/>
</dbReference>
<keyword evidence="1" id="KW-0732">Signal</keyword>
<accession>A0A9D2TZT9</accession>
<evidence type="ECO:0000313" key="6">
    <source>
        <dbReference type="Proteomes" id="UP000823851"/>
    </source>
</evidence>
<sequence length="434" mass="48243">MRKTQSFKGMRRIRRILILALAAALGLSSYTYLPHKVLASETPDESDVQEIQEEIDEQQQEIDKTQQEIDETEDKKQKLQEAKENMENYLADLNRQYASLEDEIQDLNQQITDKQAEIEEAQAALEAAKAVEEQQYADMKARIQYMYEHPQASFLELLLTSGSFADALNQAGYAASITAYDRDMFEQYVAQKEAIEEQEAKLQGEKKALDELQASVTQKQNEVSALADSTSGQISQHVNEIAQAQADLDGKNNTLENQKAVLDELIAEKKRMEAQIEAAKAAEIQASLGDVTGVRTTELEYVQYGAYSATEEEVTALAVLIYCEAGNQGAEGQLAVGAVVMNRIRDPRFAQNDIMSVIRASGQFSPVTSGRFDLMLEQGLDSVTESCYTAARRAIAGESNVGNRVFFRTYANYPSLSGLVIGAHIFSYTWNFAA</sequence>
<evidence type="ECO:0000313" key="5">
    <source>
        <dbReference type="EMBL" id="HJD30463.1"/>
    </source>
</evidence>
<comment type="caution">
    <text evidence="5">The sequence shown here is derived from an EMBL/GenBank/DDBJ whole genome shotgun (WGS) entry which is preliminary data.</text>
</comment>
<evidence type="ECO:0000259" key="4">
    <source>
        <dbReference type="Pfam" id="PF24568"/>
    </source>
</evidence>
<reference evidence="5" key="1">
    <citation type="journal article" date="2021" name="PeerJ">
        <title>Extensive microbial diversity within the chicken gut microbiome revealed by metagenomics and culture.</title>
        <authorList>
            <person name="Gilroy R."/>
            <person name="Ravi A."/>
            <person name="Getino M."/>
            <person name="Pursley I."/>
            <person name="Horton D.L."/>
            <person name="Alikhan N.F."/>
            <person name="Baker D."/>
            <person name="Gharbi K."/>
            <person name="Hall N."/>
            <person name="Watson M."/>
            <person name="Adriaenssens E.M."/>
            <person name="Foster-Nyarko E."/>
            <person name="Jarju S."/>
            <person name="Secka A."/>
            <person name="Antonio M."/>
            <person name="Oren A."/>
            <person name="Chaudhuri R.R."/>
            <person name="La Ragione R."/>
            <person name="Hildebrand F."/>
            <person name="Pallen M.J."/>
        </authorList>
    </citation>
    <scope>NUCLEOTIDE SEQUENCE</scope>
    <source>
        <strain evidence="5">ChiHjej8B7-25341</strain>
    </source>
</reference>
<keyword evidence="5" id="KW-0378">Hydrolase</keyword>
<gene>
    <name evidence="5" type="ORF">H9912_00825</name>
</gene>
<protein>
    <submittedName>
        <fullName evidence="5">Cell wall hydrolase</fullName>
    </submittedName>
</protein>
<dbReference type="GO" id="GO:0016787">
    <property type="term" value="F:hydrolase activity"/>
    <property type="evidence" value="ECO:0007669"/>
    <property type="project" value="UniProtKB-KW"/>
</dbReference>
<evidence type="ECO:0000256" key="1">
    <source>
        <dbReference type="ARBA" id="ARBA00022729"/>
    </source>
</evidence>
<evidence type="ECO:0000259" key="3">
    <source>
        <dbReference type="Pfam" id="PF07486"/>
    </source>
</evidence>
<dbReference type="Pfam" id="PF24568">
    <property type="entry name" value="CC_PcsB"/>
    <property type="match status" value="1"/>
</dbReference>
<dbReference type="Gene3D" id="6.10.250.3150">
    <property type="match status" value="1"/>
</dbReference>
<feature type="coiled-coil region" evidence="2">
    <location>
        <begin position="48"/>
        <end position="134"/>
    </location>
</feature>
<dbReference type="AlphaFoldDB" id="A0A9D2TZT9"/>
<dbReference type="InterPro" id="IPR042047">
    <property type="entry name" value="SleB_dom1"/>
</dbReference>
<dbReference type="InterPro" id="IPR011105">
    <property type="entry name" value="Cell_wall_hydrolase_SleB"/>
</dbReference>
<reference evidence="5" key="2">
    <citation type="submission" date="2021-04" db="EMBL/GenBank/DDBJ databases">
        <authorList>
            <person name="Gilroy R."/>
        </authorList>
    </citation>
    <scope>NUCLEOTIDE SEQUENCE</scope>
    <source>
        <strain evidence="5">ChiHjej8B7-25341</strain>
    </source>
</reference>
<feature type="coiled-coil region" evidence="2">
    <location>
        <begin position="185"/>
        <end position="282"/>
    </location>
</feature>
<dbReference type="Gene3D" id="1.10.10.2520">
    <property type="entry name" value="Cell wall hydrolase SleB, domain 1"/>
    <property type="match status" value="1"/>
</dbReference>
<keyword evidence="2" id="KW-0175">Coiled coil</keyword>
<dbReference type="Pfam" id="PF07486">
    <property type="entry name" value="Hydrolase_2"/>
    <property type="match status" value="1"/>
</dbReference>
<organism evidence="5 6">
    <name type="scientific">Candidatus Eisenbergiella stercorigallinarum</name>
    <dbReference type="NCBI Taxonomy" id="2838557"/>
    <lineage>
        <taxon>Bacteria</taxon>
        <taxon>Bacillati</taxon>
        <taxon>Bacillota</taxon>
        <taxon>Clostridia</taxon>
        <taxon>Lachnospirales</taxon>
        <taxon>Lachnospiraceae</taxon>
        <taxon>Eisenbergiella</taxon>
    </lineage>
</organism>
<feature type="domain" description="Peptidoglycan hydrolase PcsB coiled-coil" evidence="4">
    <location>
        <begin position="133"/>
        <end position="198"/>
    </location>
</feature>
<dbReference type="SUPFAM" id="SSF46579">
    <property type="entry name" value="Prefoldin"/>
    <property type="match status" value="1"/>
</dbReference>
<proteinExistence type="predicted"/>
<name>A0A9D2TZT9_9FIRM</name>
<dbReference type="InterPro" id="IPR057309">
    <property type="entry name" value="PcsB_CC"/>
</dbReference>
<feature type="domain" description="Cell wall hydrolase SleB" evidence="3">
    <location>
        <begin position="328"/>
        <end position="426"/>
    </location>
</feature>
<evidence type="ECO:0000256" key="2">
    <source>
        <dbReference type="SAM" id="Coils"/>
    </source>
</evidence>
<dbReference type="EMBL" id="DWUW01000022">
    <property type="protein sequence ID" value="HJD30463.1"/>
    <property type="molecule type" value="Genomic_DNA"/>
</dbReference>